<gene>
    <name evidence="1" type="ORF">ASAP_0860</name>
</gene>
<dbReference type="AlphaFoldDB" id="A0A060QD97"/>
<protein>
    <submittedName>
        <fullName evidence="1">Uncharacterized protein</fullName>
    </submittedName>
</protein>
<reference evidence="1 2" key="1">
    <citation type="journal article" date="2014" name="Genome Biol. Evol.">
        <title>Acetic acid bacteria genomes reveal functional traits for adaptation to life in insect guts.</title>
        <authorList>
            <person name="Chouaia B."/>
            <person name="Gaiarsa S."/>
            <person name="Crotti E."/>
            <person name="Comandatore F."/>
            <person name="Degli Esposti M."/>
            <person name="Ricci I."/>
            <person name="Alma A."/>
            <person name="Favia G."/>
            <person name="Bandi C."/>
            <person name="Daffonchio D."/>
        </authorList>
    </citation>
    <scope>NUCLEOTIDE SEQUENCE [LARGE SCALE GENOMIC DNA]</scope>
    <source>
        <strain evidence="1 2">SF2.1</strain>
    </source>
</reference>
<comment type="caution">
    <text evidence="1">The sequence shown here is derived from an EMBL/GenBank/DDBJ whole genome shotgun (WGS) entry which is preliminary data.</text>
</comment>
<accession>A0A060QD97</accession>
<dbReference type="Proteomes" id="UP000027583">
    <property type="component" value="Unassembled WGS sequence"/>
</dbReference>
<dbReference type="RefSeq" id="WP_023977767.1">
    <property type="nucleotide sequence ID" value="NZ_CBLX010000005.1"/>
</dbReference>
<dbReference type="EMBL" id="CBLX010000005">
    <property type="protein sequence ID" value="CDG38905.1"/>
    <property type="molecule type" value="Genomic_DNA"/>
</dbReference>
<proteinExistence type="predicted"/>
<evidence type="ECO:0000313" key="2">
    <source>
        <dbReference type="Proteomes" id="UP000027583"/>
    </source>
</evidence>
<name>A0A060QD97_9PROT</name>
<reference evidence="1 2" key="2">
    <citation type="journal article" date="2014" name="PLoS ONE">
        <title>Evolution of mitochondria reconstructed from the energy metabolism of living bacteria.</title>
        <authorList>
            <person name="Degli Esposti M."/>
            <person name="Chouaia B."/>
            <person name="Comandatore F."/>
            <person name="Crotti E."/>
            <person name="Sassera D."/>
            <person name="Lievens P.M."/>
            <person name="Daffonchio D."/>
            <person name="Bandi C."/>
        </authorList>
    </citation>
    <scope>NUCLEOTIDE SEQUENCE [LARGE SCALE GENOMIC DNA]</scope>
    <source>
        <strain evidence="1 2">SF2.1</strain>
    </source>
</reference>
<sequence length="138" mass="15230">MLRQYYTSPFQGGDNPLRVGTIAAGTIFRIPRSLRNAQARTDASASEPFILESFLNGTYAAACRNPVTGHWENRTISGRSDFAVLRSLTSGARMTCSVSWLHELEDSGAAHDSRYPSLPDVARYHGAWRREPRACIAA</sequence>
<evidence type="ECO:0000313" key="1">
    <source>
        <dbReference type="EMBL" id="CDG38905.1"/>
    </source>
</evidence>
<organism evidence="1 2">
    <name type="scientific">Asaia bogorensis</name>
    <dbReference type="NCBI Taxonomy" id="91915"/>
    <lineage>
        <taxon>Bacteria</taxon>
        <taxon>Pseudomonadati</taxon>
        <taxon>Pseudomonadota</taxon>
        <taxon>Alphaproteobacteria</taxon>
        <taxon>Acetobacterales</taxon>
        <taxon>Acetobacteraceae</taxon>
        <taxon>Asaia</taxon>
    </lineage>
</organism>